<dbReference type="AlphaFoldDB" id="A0A0P9FIN6"/>
<gene>
    <name evidence="1" type="ORF">SE17_12310</name>
</gene>
<organism evidence="1 2">
    <name type="scientific">Kouleothrix aurantiaca</name>
    <dbReference type="NCBI Taxonomy" id="186479"/>
    <lineage>
        <taxon>Bacteria</taxon>
        <taxon>Bacillati</taxon>
        <taxon>Chloroflexota</taxon>
        <taxon>Chloroflexia</taxon>
        <taxon>Chloroflexales</taxon>
        <taxon>Roseiflexineae</taxon>
        <taxon>Roseiflexaceae</taxon>
        <taxon>Kouleothrix</taxon>
    </lineage>
</organism>
<evidence type="ECO:0008006" key="3">
    <source>
        <dbReference type="Google" id="ProtNLM"/>
    </source>
</evidence>
<sequence>MDLDEIITTIVAYEQEREAIYEDSKVTPEEHPRLAFLEAELPKLWDLRRRLEAAKAAGLSNIPVPPPDDPSKMIG</sequence>
<accession>A0A0P9FIN6</accession>
<proteinExistence type="predicted"/>
<dbReference type="Pfam" id="PF10944">
    <property type="entry name" value="DUF2630"/>
    <property type="match status" value="1"/>
</dbReference>
<dbReference type="Proteomes" id="UP000050509">
    <property type="component" value="Unassembled WGS sequence"/>
</dbReference>
<comment type="caution">
    <text evidence="1">The sequence shown here is derived from an EMBL/GenBank/DDBJ whole genome shotgun (WGS) entry which is preliminary data.</text>
</comment>
<keyword evidence="2" id="KW-1185">Reference proteome</keyword>
<name>A0A0P9FIN6_9CHLR</name>
<dbReference type="InterPro" id="IPR020311">
    <property type="entry name" value="Uncharacterised_Rv0898c"/>
</dbReference>
<evidence type="ECO:0000313" key="2">
    <source>
        <dbReference type="Proteomes" id="UP000050509"/>
    </source>
</evidence>
<evidence type="ECO:0000313" key="1">
    <source>
        <dbReference type="EMBL" id="KPV52972.1"/>
    </source>
</evidence>
<protein>
    <recommendedName>
        <fullName evidence="3">DUF2630 domain-containing protein</fullName>
    </recommendedName>
</protein>
<reference evidence="1 2" key="1">
    <citation type="submission" date="2015-09" db="EMBL/GenBank/DDBJ databases">
        <title>Draft genome sequence of Kouleothrix aurantiaca JCM 19913.</title>
        <authorList>
            <person name="Hemp J."/>
        </authorList>
    </citation>
    <scope>NUCLEOTIDE SEQUENCE [LARGE SCALE GENOMIC DNA]</scope>
    <source>
        <strain evidence="1 2">COM-B</strain>
    </source>
</reference>
<dbReference type="EMBL" id="LJCR01000378">
    <property type="protein sequence ID" value="KPV52972.1"/>
    <property type="molecule type" value="Genomic_DNA"/>
</dbReference>